<dbReference type="GO" id="GO:0005634">
    <property type="term" value="C:nucleus"/>
    <property type="evidence" value="ECO:0007669"/>
    <property type="project" value="TreeGrafter"/>
</dbReference>
<name>A0A8W8I2G7_MAGGI</name>
<feature type="compositionally biased region" description="Polar residues" evidence="1">
    <location>
        <begin position="38"/>
        <end position="50"/>
    </location>
</feature>
<reference evidence="2" key="1">
    <citation type="submission" date="2022-08" db="UniProtKB">
        <authorList>
            <consortium name="EnsemblMetazoa"/>
        </authorList>
    </citation>
    <scope>IDENTIFICATION</scope>
    <source>
        <strain evidence="2">05x7-T-G4-1.051#20</strain>
    </source>
</reference>
<evidence type="ECO:0008006" key="4">
    <source>
        <dbReference type="Google" id="ProtNLM"/>
    </source>
</evidence>
<feature type="compositionally biased region" description="Basic and acidic residues" evidence="1">
    <location>
        <begin position="68"/>
        <end position="83"/>
    </location>
</feature>
<feature type="compositionally biased region" description="Polar residues" evidence="1">
    <location>
        <begin position="423"/>
        <end position="440"/>
    </location>
</feature>
<feature type="compositionally biased region" description="Basic and acidic residues" evidence="1">
    <location>
        <begin position="380"/>
        <end position="394"/>
    </location>
</feature>
<evidence type="ECO:0000313" key="3">
    <source>
        <dbReference type="Proteomes" id="UP000005408"/>
    </source>
</evidence>
<dbReference type="EnsemblMetazoa" id="G11985.1">
    <property type="protein sequence ID" value="G11985.1:cds"/>
    <property type="gene ID" value="G11985"/>
</dbReference>
<dbReference type="OrthoDB" id="206969at2759"/>
<proteinExistence type="predicted"/>
<dbReference type="Proteomes" id="UP000005408">
    <property type="component" value="Unassembled WGS sequence"/>
</dbReference>
<sequence>MSLVAYCASDDSEDSDAEETKDIQDEPSSAKPQIVPSKGTQNIENGTISDSDSDNEARSGNNLEDNALNDKLRALPEPKHTDIGKGIPETDVLEEEVKPKAAELADAPKPPPKKPKQPVRITIPALNPDSDEEDGPSIKRAKTSNSKQGKSGLFALLPPPQHASIKETNRALIPHTLTKKQPAAPAPKPSTQPSKKEVVGPAKPGQEDSDSDGEDQPSNFFSFGDNDTHTVSGLSSKKLSLPPPMVASEHLVSGVVRPSVNVSQDLAGGSVLGRSVDPQSGALQFRASYSSTQGVCQPHMAGPIPMETSMAAAEIEQGSDETERQSAPTVPTDEDEFQQLLQSDEFLRMQGKKHRGKESINIVDVNADDFISTVDVHKSMTEEQPERMTHKKGDGPSSQQKRKHQITYLAHQAKEREIELKNEWSNNRMSRKQTQAKYGF</sequence>
<dbReference type="InterPro" id="IPR018247">
    <property type="entry name" value="EF_Hand_1_Ca_BS"/>
</dbReference>
<dbReference type="InterPro" id="IPR018800">
    <property type="entry name" value="PRCC"/>
</dbReference>
<dbReference type="EnsemblMetazoa" id="G11985.4">
    <property type="protein sequence ID" value="G11985.4:cds"/>
    <property type="gene ID" value="G11985"/>
</dbReference>
<feature type="region of interest" description="Disordered" evidence="1">
    <location>
        <begin position="1"/>
        <end position="242"/>
    </location>
</feature>
<dbReference type="PROSITE" id="PS00018">
    <property type="entry name" value="EF_HAND_1"/>
    <property type="match status" value="1"/>
</dbReference>
<dbReference type="PANTHER" id="PTHR13621:SF2">
    <property type="entry name" value="PROLINE-RICH PROTEIN PRCC"/>
    <property type="match status" value="1"/>
</dbReference>
<accession>A0A8W8I2G7</accession>
<feature type="region of interest" description="Disordered" evidence="1">
    <location>
        <begin position="380"/>
        <end position="406"/>
    </location>
</feature>
<feature type="region of interest" description="Disordered" evidence="1">
    <location>
        <begin position="314"/>
        <end position="334"/>
    </location>
</feature>
<feature type="region of interest" description="Disordered" evidence="1">
    <location>
        <begin position="420"/>
        <end position="440"/>
    </location>
</feature>
<dbReference type="PANTHER" id="PTHR13621">
    <property type="entry name" value="PROLINE-RICH PROTEIN PRCC"/>
    <property type="match status" value="1"/>
</dbReference>
<evidence type="ECO:0000313" key="2">
    <source>
        <dbReference type="EnsemblMetazoa" id="G11985.4:cds"/>
    </source>
</evidence>
<protein>
    <recommendedName>
        <fullName evidence="4">Proline-rich protein PRCC</fullName>
    </recommendedName>
</protein>
<dbReference type="AlphaFoldDB" id="A0A8W8I2G7"/>
<keyword evidence="3" id="KW-1185">Reference proteome</keyword>
<evidence type="ECO:0000256" key="1">
    <source>
        <dbReference type="SAM" id="MobiDB-lite"/>
    </source>
</evidence>
<dbReference type="EnsemblMetazoa" id="G11985.2">
    <property type="protein sequence ID" value="G11985.2:cds"/>
    <property type="gene ID" value="G11985"/>
</dbReference>
<dbReference type="OMA" id="TRQSYSK"/>
<organism evidence="2 3">
    <name type="scientific">Magallana gigas</name>
    <name type="common">Pacific oyster</name>
    <name type="synonym">Crassostrea gigas</name>
    <dbReference type="NCBI Taxonomy" id="29159"/>
    <lineage>
        <taxon>Eukaryota</taxon>
        <taxon>Metazoa</taxon>
        <taxon>Spiralia</taxon>
        <taxon>Lophotrochozoa</taxon>
        <taxon>Mollusca</taxon>
        <taxon>Bivalvia</taxon>
        <taxon>Autobranchia</taxon>
        <taxon>Pteriomorphia</taxon>
        <taxon>Ostreida</taxon>
        <taxon>Ostreoidea</taxon>
        <taxon>Ostreidae</taxon>
        <taxon>Magallana</taxon>
    </lineage>
</organism>
<dbReference type="Pfam" id="PF10253">
    <property type="entry name" value="PRCC"/>
    <property type="match status" value="1"/>
</dbReference>
<dbReference type="EnsemblMetazoa" id="G11985.3">
    <property type="protein sequence ID" value="G11985.3:cds"/>
    <property type="gene ID" value="G11985"/>
</dbReference>